<dbReference type="PANTHER" id="PTHR42680">
    <property type="entry name" value="DCTP DEAMINASE"/>
    <property type="match status" value="1"/>
</dbReference>
<keyword evidence="1 4" id="KW-0378">Hydrolase</keyword>
<name>A0A2P9HN37_9HYPH</name>
<protein>
    <submittedName>
        <fullName evidence="4">Deoxycytidine triphosphate deaminase</fullName>
        <ecNumber evidence="4">3.5.4.13</ecNumber>
    </submittedName>
</protein>
<dbReference type="CDD" id="cd07557">
    <property type="entry name" value="trimeric_dUTPase"/>
    <property type="match status" value="1"/>
</dbReference>
<sequence>MTVLSAQSIRKRNIFEPFHERTVMNGMTFGLGPAGYDVRIAEEIVLYNGRSVLASTVEHFTMPFDCLAYVKDKSTWARRFVLVQNTVIEPGWRGFLTLEITCDGDQMVTIPAGSPIAQVVFHKLDEPTESPYAGKYQDQAAGPQPARLEGL</sequence>
<evidence type="ECO:0000256" key="1">
    <source>
        <dbReference type="ARBA" id="ARBA00022801"/>
    </source>
</evidence>
<dbReference type="EMBL" id="OOFM01000005">
    <property type="protein sequence ID" value="SPL65423.1"/>
    <property type="molecule type" value="Genomic_DNA"/>
</dbReference>
<dbReference type="EC" id="3.5.4.13" evidence="4"/>
<dbReference type="InterPro" id="IPR011962">
    <property type="entry name" value="dCTP_deaminase"/>
</dbReference>
<evidence type="ECO:0000256" key="2">
    <source>
        <dbReference type="ARBA" id="ARBA00023080"/>
    </source>
</evidence>
<organism evidence="4 5">
    <name type="scientific">Ochrobactrum soli</name>
    <dbReference type="NCBI Taxonomy" id="2448455"/>
    <lineage>
        <taxon>Bacteria</taxon>
        <taxon>Pseudomonadati</taxon>
        <taxon>Pseudomonadota</taxon>
        <taxon>Alphaproteobacteria</taxon>
        <taxon>Hyphomicrobiales</taxon>
        <taxon>Brucellaceae</taxon>
        <taxon>Brucella/Ochrobactrum group</taxon>
        <taxon>Ochrobactrum</taxon>
    </lineage>
</organism>
<proteinExistence type="predicted"/>
<gene>
    <name evidence="4" type="ORF">OHAE_1290</name>
</gene>
<dbReference type="InterPro" id="IPR036157">
    <property type="entry name" value="dUTPase-like_sf"/>
</dbReference>
<dbReference type="GO" id="GO:0006229">
    <property type="term" value="P:dUTP biosynthetic process"/>
    <property type="evidence" value="ECO:0007669"/>
    <property type="project" value="InterPro"/>
</dbReference>
<dbReference type="Proteomes" id="UP000246073">
    <property type="component" value="Unassembled WGS sequence"/>
</dbReference>
<dbReference type="RefSeq" id="WP_109369075.1">
    <property type="nucleotide sequence ID" value="NZ_OOFM01000005.1"/>
</dbReference>
<dbReference type="Gene3D" id="2.70.40.10">
    <property type="match status" value="1"/>
</dbReference>
<reference evidence="5" key="1">
    <citation type="submission" date="2017-12" db="EMBL/GenBank/DDBJ databases">
        <authorList>
            <person name="Diaz M."/>
        </authorList>
    </citation>
    <scope>NUCLEOTIDE SEQUENCE [LARGE SCALE GENOMIC DNA]</scope>
    <source>
        <strain evidence="5">FI11154</strain>
    </source>
</reference>
<dbReference type="SUPFAM" id="SSF51283">
    <property type="entry name" value="dUTPase-like"/>
    <property type="match status" value="1"/>
</dbReference>
<dbReference type="AlphaFoldDB" id="A0A2P9HN37"/>
<dbReference type="GO" id="GO:0008829">
    <property type="term" value="F:dCTP deaminase activity"/>
    <property type="evidence" value="ECO:0007669"/>
    <property type="project" value="UniProtKB-EC"/>
</dbReference>
<accession>A0A2P9HN37</accession>
<evidence type="ECO:0000313" key="4">
    <source>
        <dbReference type="EMBL" id="SPL65423.1"/>
    </source>
</evidence>
<evidence type="ECO:0000313" key="5">
    <source>
        <dbReference type="Proteomes" id="UP000246073"/>
    </source>
</evidence>
<keyword evidence="2" id="KW-0546">Nucleotide metabolism</keyword>
<dbReference type="InterPro" id="IPR033704">
    <property type="entry name" value="dUTPase_trimeric"/>
</dbReference>
<dbReference type="Pfam" id="PF22769">
    <property type="entry name" value="DCD"/>
    <property type="match status" value="1"/>
</dbReference>
<dbReference type="PANTHER" id="PTHR42680:SF3">
    <property type="entry name" value="DCTP DEAMINASE"/>
    <property type="match status" value="1"/>
</dbReference>
<evidence type="ECO:0000256" key="3">
    <source>
        <dbReference type="SAM" id="MobiDB-lite"/>
    </source>
</evidence>
<feature type="region of interest" description="Disordered" evidence="3">
    <location>
        <begin position="131"/>
        <end position="151"/>
    </location>
</feature>